<evidence type="ECO:0000256" key="1">
    <source>
        <dbReference type="SAM" id="Phobius"/>
    </source>
</evidence>
<dbReference type="EMBL" id="CP006868">
    <property type="protein sequence ID" value="UXD22864.1"/>
    <property type="molecule type" value="Genomic_DNA"/>
</dbReference>
<gene>
    <name evidence="2" type="ORF">IPA_09055</name>
</gene>
<proteinExistence type="predicted"/>
<protein>
    <submittedName>
        <fullName evidence="2">Uncharacterized protein</fullName>
    </submittedName>
</protein>
<feature type="transmembrane region" description="Helical" evidence="1">
    <location>
        <begin position="65"/>
        <end position="84"/>
    </location>
</feature>
<evidence type="ECO:0000313" key="3">
    <source>
        <dbReference type="Proteomes" id="UP001063698"/>
    </source>
</evidence>
<feature type="transmembrane region" description="Helical" evidence="1">
    <location>
        <begin position="91"/>
        <end position="115"/>
    </location>
</feature>
<sequence length="210" mass="22931">MHPVALLGFLVGIIELIIGYIAIKRYREVGIDGLKLFALGVILLGIGQFLCKFIGHGILSLPESYAVGVPFKFIGLVLVIYSLLDIVGTKYVTSVTVLGIILGIVFMITSFYSLSVLGKPTFILFGIPHLLFLTLFPWIGAYAIYEMYKDSKDIGALTFSLGLFIYGLATIINVVLTTAVGLAMFYSMSIALSVRLIGLIVMLTGFFIER</sequence>
<evidence type="ECO:0000313" key="2">
    <source>
        <dbReference type="EMBL" id="UXD22864.1"/>
    </source>
</evidence>
<reference evidence="2" key="1">
    <citation type="submission" date="2013-11" db="EMBL/GenBank/DDBJ databases">
        <title>Comparative genomics of Ignicoccus.</title>
        <authorList>
            <person name="Podar M."/>
        </authorList>
    </citation>
    <scope>NUCLEOTIDE SEQUENCE</scope>
    <source>
        <strain evidence="2">DSM 13166</strain>
    </source>
</reference>
<keyword evidence="1" id="KW-0472">Membrane</keyword>
<feature type="transmembrane region" description="Helical" evidence="1">
    <location>
        <begin position="185"/>
        <end position="208"/>
    </location>
</feature>
<feature type="transmembrane region" description="Helical" evidence="1">
    <location>
        <begin position="6"/>
        <end position="23"/>
    </location>
</feature>
<keyword evidence="1" id="KW-0812">Transmembrane</keyword>
<feature type="transmembrane region" description="Helical" evidence="1">
    <location>
        <begin position="35"/>
        <end position="59"/>
    </location>
</feature>
<feature type="transmembrane region" description="Helical" evidence="1">
    <location>
        <begin position="157"/>
        <end position="179"/>
    </location>
</feature>
<dbReference type="AlphaFoldDB" id="A0A977KC05"/>
<dbReference type="Proteomes" id="UP001063698">
    <property type="component" value="Chromosome"/>
</dbReference>
<feature type="transmembrane region" description="Helical" evidence="1">
    <location>
        <begin position="121"/>
        <end position="145"/>
    </location>
</feature>
<keyword evidence="1" id="KW-1133">Transmembrane helix</keyword>
<name>A0A977KC05_9CREN</name>
<keyword evidence="3" id="KW-1185">Reference proteome</keyword>
<organism evidence="2 3">
    <name type="scientific">Ignicoccus pacificus DSM 13166</name>
    <dbReference type="NCBI Taxonomy" id="940294"/>
    <lineage>
        <taxon>Archaea</taxon>
        <taxon>Thermoproteota</taxon>
        <taxon>Thermoprotei</taxon>
        <taxon>Desulfurococcales</taxon>
        <taxon>Desulfurococcaceae</taxon>
        <taxon>Ignicoccus</taxon>
    </lineage>
</organism>
<dbReference type="KEGG" id="ipc:IPA_09055"/>
<accession>A0A977KC05</accession>